<evidence type="ECO:0000256" key="7">
    <source>
        <dbReference type="ARBA" id="ARBA00022741"/>
    </source>
</evidence>
<evidence type="ECO:0000256" key="1">
    <source>
        <dbReference type="ARBA" id="ARBA00004251"/>
    </source>
</evidence>
<evidence type="ECO:0000256" key="6">
    <source>
        <dbReference type="ARBA" id="ARBA00022729"/>
    </source>
</evidence>
<accession>A0ABT9B9V5</accession>
<evidence type="ECO:0000259" key="18">
    <source>
        <dbReference type="Pfam" id="PF12810"/>
    </source>
</evidence>
<feature type="chain" id="PRO_5047257132" description="receptor protein-tyrosine kinase" evidence="17">
    <location>
        <begin position="26"/>
        <end position="1215"/>
    </location>
</feature>
<evidence type="ECO:0000313" key="20">
    <source>
        <dbReference type="Proteomes" id="UP001176429"/>
    </source>
</evidence>
<comment type="caution">
    <text evidence="19">The sequence shown here is derived from an EMBL/GenBank/DDBJ whole genome shotgun (WGS) entry which is preliminary data.</text>
</comment>
<dbReference type="EMBL" id="JAUQSY010000002">
    <property type="protein sequence ID" value="MDO7873822.1"/>
    <property type="molecule type" value="Genomic_DNA"/>
</dbReference>
<gene>
    <name evidence="19" type="ORF">Q5H93_03690</name>
</gene>
<sequence length="1215" mass="118010">MTASLLLARRLGAAFLLTLPFGALAQGPGVGIGTTTPNASAALDVSSTSKGLLPPRMTLAQRNAINPASTAAGLTIYNTTTSKLNTWNGSRWEELIGGSQPANLGAAANFNVPGQYTYTVPNNVTALTVDAAGAAGGSSNTTNNVGRGARVQATLAVTPGEVLTVYVGGTGATTAGGYNGGGTGTDSGTGFVSGGGGGASDVRRSATAPSTSLAERLLVAAGGGGSGYYTNGGGGGAPNGASGGAFVNSTPGQGATQTAGGSTGGTLGQGGNAIGTSSGGGGGGYYGGGGGSGLAGGGGGSSWVTPTGSDDVVMTASYQAGAGSITLTPSRGLAAPVLDGSNIVNLPAGPGDNLGNHTATQNLNLGPNLLVGNGGSTGLAVGSTGNVGIGTTSTPSQKLEVLGNIKVTGTGNGLTFPDGTTQTTAAGGGTVTASNGLTKTGSDIALGGTLTKNTTLNAAGFNLNLAGTGNVGIGTGTSPSAKLTVQPATNAEVGLRITNGVADGTAISGNIVLQTLTGGDSGFSFLGFNGSNASGETRYSTSKNRWRLGVDQRGSADGFFLESFDGTTGVNVLRATTSGNVGIGTASPAQKLDVAGSATVSGSLGIGTSSPASRLAVQAADNSTNPIATFQPLNETQGVSLTYDGIRKTGSNATSTLTLDGKSNGNIVLHTGGTNGSTGNVGIGTTTPAQKLDVAGSATVSGSVGIGSSAPGEKLEVAGSVYTNAENSGLIVDAGGSRRVGLMKYANREAGIWRVAGQDFEIGRSNRTSLTDVSSGTTLTTDLIVDGSGNVGLGTTAPAVRLHVAGTAGTPNVRLESLGGTGARMVTADASGNLATQAIPTNTDAQTLTITGSTLSISGGNSVTLPSGSGAGDNLGNHTATQALNLGANALTGTGASISGIGVGITDKGGLNLGQNITGNGIFLGYQAGINNTPNTGTTPQQGTLNQFVGYQAGPNNTTGRQNVFAGYQAGFYNTSGSTNTFTGLQSGLSNTTGSNNTFSGAQSGYYNDGGNQNVFTGVQSGLGTTSGSSNAFYGTLSGQYNTTGNRNTALGTNSGPASGSTNLSNTTAIGADAVVTASNSVVLGNNANVGIGTSAPATKLDVNGNLRLAVRTLPTGPPPAATVLLGAADVAFSIYRTTPGTGNYVAGLRLPDAATGGQVLGQQFTILNTATESTLTIEGTNTDNTAAVVLAAAGQAGTHGVMYIWGGSAWVRVQ</sequence>
<keyword evidence="9" id="KW-0067">ATP-binding</keyword>
<feature type="signal peptide" evidence="17">
    <location>
        <begin position="1"/>
        <end position="25"/>
    </location>
</feature>
<organism evidence="19 20">
    <name type="scientific">Hymenobacter aranciens</name>
    <dbReference type="NCBI Taxonomy" id="3063996"/>
    <lineage>
        <taxon>Bacteria</taxon>
        <taxon>Pseudomonadati</taxon>
        <taxon>Bacteroidota</taxon>
        <taxon>Cytophagia</taxon>
        <taxon>Cytophagales</taxon>
        <taxon>Hymenobacteraceae</taxon>
        <taxon>Hymenobacter</taxon>
    </lineage>
</organism>
<keyword evidence="10" id="KW-1133">Transmembrane helix</keyword>
<protein>
    <recommendedName>
        <fullName evidence="2">receptor protein-tyrosine kinase</fullName>
        <ecNumber evidence="2">2.7.10.1</ecNumber>
    </recommendedName>
</protein>
<evidence type="ECO:0000313" key="19">
    <source>
        <dbReference type="EMBL" id="MDO7873822.1"/>
    </source>
</evidence>
<dbReference type="EC" id="2.7.10.1" evidence="2"/>
<evidence type="ECO:0000256" key="2">
    <source>
        <dbReference type="ARBA" id="ARBA00011902"/>
    </source>
</evidence>
<evidence type="ECO:0000256" key="17">
    <source>
        <dbReference type="SAM" id="SignalP"/>
    </source>
</evidence>
<dbReference type="Proteomes" id="UP001176429">
    <property type="component" value="Unassembled WGS sequence"/>
</dbReference>
<name>A0ABT9B9V5_9BACT</name>
<evidence type="ECO:0000256" key="13">
    <source>
        <dbReference type="ARBA" id="ARBA00023157"/>
    </source>
</evidence>
<keyword evidence="8" id="KW-0418">Kinase</keyword>
<keyword evidence="12" id="KW-0829">Tyrosine-protein kinase</keyword>
<reference evidence="19" key="1">
    <citation type="submission" date="2023-07" db="EMBL/GenBank/DDBJ databases">
        <authorList>
            <person name="Kim M.K."/>
        </authorList>
    </citation>
    <scope>NUCLEOTIDE SEQUENCE</scope>
    <source>
        <strain evidence="19">ASUV-10-1</strain>
    </source>
</reference>
<keyword evidence="13" id="KW-1015">Disulfide bond</keyword>
<dbReference type="InterPro" id="IPR055163">
    <property type="entry name" value="ALK/LTK-like_GRD"/>
</dbReference>
<feature type="compositionally biased region" description="Gly residues" evidence="16">
    <location>
        <begin position="261"/>
        <end position="274"/>
    </location>
</feature>
<feature type="region of interest" description="Disordered" evidence="16">
    <location>
        <begin position="242"/>
        <end position="274"/>
    </location>
</feature>
<keyword evidence="5" id="KW-0812">Transmembrane</keyword>
<feature type="compositionally biased region" description="Low complexity" evidence="16">
    <location>
        <begin position="250"/>
        <end position="260"/>
    </location>
</feature>
<keyword evidence="3" id="KW-1003">Cell membrane</keyword>
<evidence type="ECO:0000256" key="9">
    <source>
        <dbReference type="ARBA" id="ARBA00022840"/>
    </source>
</evidence>
<feature type="domain" description="ALK/LTK-like glycine-rich" evidence="18">
    <location>
        <begin position="129"/>
        <end position="308"/>
    </location>
</feature>
<evidence type="ECO:0000256" key="15">
    <source>
        <dbReference type="ARBA" id="ARBA00023180"/>
    </source>
</evidence>
<comment type="subcellular location">
    <subcellularLocation>
        <location evidence="1">Cell membrane</location>
        <topology evidence="1">Single-pass type I membrane protein</topology>
    </subcellularLocation>
</comment>
<dbReference type="RefSeq" id="WP_305005135.1">
    <property type="nucleotide sequence ID" value="NZ_JAUQSY010000002.1"/>
</dbReference>
<keyword evidence="14" id="KW-0675">Receptor</keyword>
<evidence type="ECO:0000256" key="14">
    <source>
        <dbReference type="ARBA" id="ARBA00023170"/>
    </source>
</evidence>
<feature type="region of interest" description="Disordered" evidence="16">
    <location>
        <begin position="190"/>
        <end position="210"/>
    </location>
</feature>
<evidence type="ECO:0000256" key="10">
    <source>
        <dbReference type="ARBA" id="ARBA00022989"/>
    </source>
</evidence>
<keyword evidence="7" id="KW-0547">Nucleotide-binding</keyword>
<keyword evidence="15" id="KW-0325">Glycoprotein</keyword>
<feature type="compositionally biased region" description="Gly residues" evidence="16">
    <location>
        <begin position="190"/>
        <end position="199"/>
    </location>
</feature>
<dbReference type="Pfam" id="PF12810">
    <property type="entry name" value="ALK_LTK_GRD"/>
    <property type="match status" value="1"/>
</dbReference>
<keyword evidence="20" id="KW-1185">Reference proteome</keyword>
<evidence type="ECO:0000256" key="16">
    <source>
        <dbReference type="SAM" id="MobiDB-lite"/>
    </source>
</evidence>
<keyword evidence="11" id="KW-0472">Membrane</keyword>
<evidence type="ECO:0000256" key="4">
    <source>
        <dbReference type="ARBA" id="ARBA00022679"/>
    </source>
</evidence>
<evidence type="ECO:0000256" key="5">
    <source>
        <dbReference type="ARBA" id="ARBA00022692"/>
    </source>
</evidence>
<evidence type="ECO:0000256" key="12">
    <source>
        <dbReference type="ARBA" id="ARBA00023137"/>
    </source>
</evidence>
<proteinExistence type="predicted"/>
<keyword evidence="6 17" id="KW-0732">Signal</keyword>
<evidence type="ECO:0000256" key="11">
    <source>
        <dbReference type="ARBA" id="ARBA00023136"/>
    </source>
</evidence>
<keyword evidence="4" id="KW-0808">Transferase</keyword>
<evidence type="ECO:0000256" key="8">
    <source>
        <dbReference type="ARBA" id="ARBA00022777"/>
    </source>
</evidence>
<evidence type="ECO:0000256" key="3">
    <source>
        <dbReference type="ARBA" id="ARBA00022475"/>
    </source>
</evidence>